<dbReference type="PIRSF" id="PIRSF000197">
    <property type="entry name" value="Bifunct_PutA"/>
    <property type="match status" value="1"/>
</dbReference>
<dbReference type="PANTHER" id="PTHR42862">
    <property type="entry name" value="DELTA-1-PYRROLINE-5-CARBOXYLATE DEHYDROGENASE 1, ISOFORM A-RELATED"/>
    <property type="match status" value="1"/>
</dbReference>
<dbReference type="InterPro" id="IPR029510">
    <property type="entry name" value="Ald_DH_CS_GLU"/>
</dbReference>
<dbReference type="InterPro" id="IPR015590">
    <property type="entry name" value="Aldehyde_DH_dom"/>
</dbReference>
<evidence type="ECO:0000256" key="5">
    <source>
        <dbReference type="ARBA" id="ARBA00048142"/>
    </source>
</evidence>
<dbReference type="InterPro" id="IPR050485">
    <property type="entry name" value="Proline_metab_enzyme"/>
</dbReference>
<evidence type="ECO:0000256" key="7">
    <source>
        <dbReference type="RuleBase" id="RU003345"/>
    </source>
</evidence>
<dbReference type="PROSITE" id="PS00687">
    <property type="entry name" value="ALDEHYDE_DEHYDR_GLU"/>
    <property type="match status" value="1"/>
</dbReference>
<protein>
    <recommendedName>
        <fullName evidence="2">L-glutamate gamma-semialdehyde dehydrogenase</fullName>
        <ecNumber evidence="2">1.2.1.88</ecNumber>
    </recommendedName>
</protein>
<feature type="coiled-coil region" evidence="8">
    <location>
        <begin position="9"/>
        <end position="39"/>
    </location>
</feature>
<dbReference type="InterPro" id="IPR016162">
    <property type="entry name" value="Ald_DH_N"/>
</dbReference>
<feature type="domain" description="Proline dehydrogenase" evidence="10">
    <location>
        <begin position="134"/>
        <end position="430"/>
    </location>
</feature>
<dbReference type="InterPro" id="IPR025703">
    <property type="entry name" value="Bifunct_PutA"/>
</dbReference>
<dbReference type="InterPro" id="IPR002872">
    <property type="entry name" value="Proline_DH_dom"/>
</dbReference>
<dbReference type="SUPFAM" id="SSF53720">
    <property type="entry name" value="ALDH-like"/>
    <property type="match status" value="1"/>
</dbReference>
<dbReference type="SUPFAM" id="SSF51730">
    <property type="entry name" value="FAD-linked oxidoreductase"/>
    <property type="match status" value="1"/>
</dbReference>
<sequence length="1161" mass="127438">MRTNPVDNASLAREAVELARELLEEAKRTRRIGERLQSRQLAAMMDDAPGKAFTFAMADQVFRPPSEARKARRFRDLIEDYGAPVYLPTPARVAMCVGGAASAVAPEIVMPQVAEQLRRESASVILPAESERLSKHIARRRKAGMRLNLNQLGEAVLGEGEAQQRLQANLDRLADPDCDYISVKFSAIFSQIHAVGFPETLQEIKERLRLLYRNAMAYRRTDGSPKFVNLDMEEYRDLRLTCAAFREVLMEDEFLGLEAGIVLQAYLPDAWPVQIELNEWARRRVAAGGAGIKIRIVKGANLAMETVESEIHHWPLAPYGSKAEVDANFKRMLHEGCKPENVGAVRLGVASHNLFDVAYGLLLRAREGVEGRVEFEMLEGMANHQARVVRDVAGDLLLYAPVVKREDFHSAIAYLVRRLDENTSPENFLHDLFGMKPGDGAWERQEQRFLNACRMIDSTASGPRRSQDRATETVAELPLSDPFVNSVDTDWALEGNVVWIRSKVDAMRDRTPDRVPLQIGGEFIEGDDEATATDPSRPGHTAYRYGLAGHHQVGRALDASVAARKDWNSAGVESRADILAQVAVRLAEVRGDATAAMVLDAGKSVMEADVEVSEAIDFANYYARSLRDGGWLDGSGFEPLGTVVVTPPWNFPFAIPCGSVLAPLAAGNTVILKPAPETVLSAWVMVNALWDAGVPKDVLQFVPCPDNEIGRSLVSDDRVGAVVLTGAYETARMFLSWKPEMRLLAETSGKNALVITAAADPDLAVKDLVRSAFGHAGQKCSAASLAILEAEVYDNPGFLRQLKDAAESLRVGPSWSYPSMVTPVVREPGEALHRALTTLDPGESWLLEPRMIDGNPCLWSPGIKLGVTPDSWYRRTECFGPVLGLVRARDLDHAIRIQNDSDFGLTGGIHSLDPSEVERWKELVEVGNAYVNRPITGAIVQRQPFGGWKRSCFGPGAKAGGPNYVAQFATWHDAGELSFRAPVGRKVGELLEATGDDSLVAAAESDAFWMRREFGVEHDPSGLRSEANVFRYRPLGPVLLRAENPNALARLTLAAVAAGLNFEWSVPSQSEVPEWGHAFPCWREDEAQLARRIEPGRYGVIRAVGAGAGLKAASIEAGIRLVDAVPVNNGRIELTPFFREQAVSETRHRHGSVLPTPDQLP</sequence>
<dbReference type="EMBL" id="AP024702">
    <property type="protein sequence ID" value="BCX50378.1"/>
    <property type="molecule type" value="Genomic_DNA"/>
</dbReference>
<dbReference type="InterPro" id="IPR016163">
    <property type="entry name" value="Ald_DH_C"/>
</dbReference>
<evidence type="ECO:0000256" key="2">
    <source>
        <dbReference type="ARBA" id="ARBA00012884"/>
    </source>
</evidence>
<evidence type="ECO:0000256" key="8">
    <source>
        <dbReference type="SAM" id="Coils"/>
    </source>
</evidence>
<comment type="catalytic activity">
    <reaction evidence="5">
        <text>L-glutamate 5-semialdehyde + NAD(+) + H2O = L-glutamate + NADH + 2 H(+)</text>
        <dbReference type="Rhea" id="RHEA:30235"/>
        <dbReference type="ChEBI" id="CHEBI:15377"/>
        <dbReference type="ChEBI" id="CHEBI:15378"/>
        <dbReference type="ChEBI" id="CHEBI:29985"/>
        <dbReference type="ChEBI" id="CHEBI:57540"/>
        <dbReference type="ChEBI" id="CHEBI:57945"/>
        <dbReference type="ChEBI" id="CHEBI:58066"/>
        <dbReference type="EC" id="1.2.1.88"/>
    </reaction>
</comment>
<feature type="domain" description="Aldehyde dehydrogenase" evidence="9">
    <location>
        <begin position="529"/>
        <end position="969"/>
    </location>
</feature>
<evidence type="ECO:0000259" key="9">
    <source>
        <dbReference type="Pfam" id="PF00171"/>
    </source>
</evidence>
<organism evidence="11 12">
    <name type="scientific">Haloferula helveola</name>
    <dbReference type="NCBI Taxonomy" id="490095"/>
    <lineage>
        <taxon>Bacteria</taxon>
        <taxon>Pseudomonadati</taxon>
        <taxon>Verrucomicrobiota</taxon>
        <taxon>Verrucomicrobiia</taxon>
        <taxon>Verrucomicrobiales</taxon>
        <taxon>Verrucomicrobiaceae</taxon>
        <taxon>Haloferula</taxon>
    </lineage>
</organism>
<comment type="pathway">
    <text evidence="1">Amino-acid degradation; L-proline degradation into L-glutamate; L-glutamate from L-proline: step 2/2.</text>
</comment>
<evidence type="ECO:0000313" key="11">
    <source>
        <dbReference type="EMBL" id="BCX50378.1"/>
    </source>
</evidence>
<evidence type="ECO:0000256" key="4">
    <source>
        <dbReference type="ARBA" id="ARBA00023027"/>
    </source>
</evidence>
<keyword evidence="4" id="KW-0520">NAD</keyword>
<keyword evidence="8" id="KW-0175">Coiled coil</keyword>
<dbReference type="EC" id="1.2.1.88" evidence="2"/>
<dbReference type="PANTHER" id="PTHR42862:SF1">
    <property type="entry name" value="DELTA-1-PYRROLINE-5-CARBOXYLATE DEHYDROGENASE 2, ISOFORM A-RELATED"/>
    <property type="match status" value="1"/>
</dbReference>
<dbReference type="InterPro" id="IPR016160">
    <property type="entry name" value="Ald_DH_CS_CYS"/>
</dbReference>
<dbReference type="Gene3D" id="3.20.20.220">
    <property type="match status" value="1"/>
</dbReference>
<reference evidence="11 12" key="1">
    <citation type="submission" date="2021-06" db="EMBL/GenBank/DDBJ databases">
        <title>Complete genome of Haloferula helveola possessing various polysaccharide degrading enzymes.</title>
        <authorList>
            <person name="Takami H."/>
            <person name="Huang C."/>
            <person name="Hamasaki K."/>
        </authorList>
    </citation>
    <scope>NUCLEOTIDE SEQUENCE [LARGE SCALE GENOMIC DNA]</scope>
    <source>
        <strain evidence="11 12">CN-1</strain>
    </source>
</reference>
<dbReference type="Gene3D" id="3.40.309.10">
    <property type="entry name" value="Aldehyde Dehydrogenase, Chain A, domain 2"/>
    <property type="match status" value="1"/>
</dbReference>
<dbReference type="PROSITE" id="PS00070">
    <property type="entry name" value="ALDEHYDE_DEHYDR_CYS"/>
    <property type="match status" value="1"/>
</dbReference>
<dbReference type="Gene3D" id="3.40.605.10">
    <property type="entry name" value="Aldehyde Dehydrogenase, Chain A, domain 1"/>
    <property type="match status" value="1"/>
</dbReference>
<dbReference type="InterPro" id="IPR029041">
    <property type="entry name" value="FAD-linked_oxidoreductase-like"/>
</dbReference>
<accession>A0ABN6HG04</accession>
<proteinExistence type="inferred from homology"/>
<evidence type="ECO:0000256" key="6">
    <source>
        <dbReference type="PROSITE-ProRule" id="PRU10007"/>
    </source>
</evidence>
<evidence type="ECO:0000256" key="1">
    <source>
        <dbReference type="ARBA" id="ARBA00004786"/>
    </source>
</evidence>
<dbReference type="Pfam" id="PF00171">
    <property type="entry name" value="Aldedh"/>
    <property type="match status" value="1"/>
</dbReference>
<dbReference type="Pfam" id="PF01619">
    <property type="entry name" value="Pro_dh"/>
    <property type="match status" value="1"/>
</dbReference>
<gene>
    <name evidence="11" type="ORF">HAHE_42860</name>
</gene>
<keyword evidence="3 7" id="KW-0560">Oxidoreductase</keyword>
<keyword evidence="12" id="KW-1185">Reference proteome</keyword>
<name>A0ABN6HG04_9BACT</name>
<comment type="similarity">
    <text evidence="7">Belongs to the aldehyde dehydrogenase family.</text>
</comment>
<evidence type="ECO:0000313" key="12">
    <source>
        <dbReference type="Proteomes" id="UP001374893"/>
    </source>
</evidence>
<evidence type="ECO:0000259" key="10">
    <source>
        <dbReference type="Pfam" id="PF01619"/>
    </source>
</evidence>
<evidence type="ECO:0000256" key="3">
    <source>
        <dbReference type="ARBA" id="ARBA00023002"/>
    </source>
</evidence>
<dbReference type="InterPro" id="IPR016161">
    <property type="entry name" value="Ald_DH/histidinol_DH"/>
</dbReference>
<dbReference type="Proteomes" id="UP001374893">
    <property type="component" value="Chromosome"/>
</dbReference>
<feature type="active site" evidence="6">
    <location>
        <position position="746"/>
    </location>
</feature>